<gene>
    <name evidence="3" type="ORF">Tdes44962_MAKER08884</name>
</gene>
<reference evidence="3 4" key="1">
    <citation type="journal article" date="2018" name="IMA Fungus">
        <title>IMA Genome-F 10: Nine draft genome sequences of Claviceps purpurea s.lat., including C. arundinis, C. humidiphila, and C. cf. spartinae, pseudomolecules for the pitch canker pathogen Fusarium circinatum, draft genome of Davidsoniella eucalypti, Grosmannia galeiformis, Quambalaria eucalypti, and Teratosphaeria destructans.</title>
        <authorList>
            <person name="Wingfield B.D."/>
            <person name="Liu M."/>
            <person name="Nguyen H.D."/>
            <person name="Lane F.A."/>
            <person name="Morgan S.W."/>
            <person name="De Vos L."/>
            <person name="Wilken P.M."/>
            <person name="Duong T.A."/>
            <person name="Aylward J."/>
            <person name="Coetzee M.P."/>
            <person name="Dadej K."/>
            <person name="De Beer Z.W."/>
            <person name="Findlay W."/>
            <person name="Havenga M."/>
            <person name="Kolarik M."/>
            <person name="Menzies J.G."/>
            <person name="Naidoo K."/>
            <person name="Pochopski O."/>
            <person name="Shoukouhi P."/>
            <person name="Santana Q.C."/>
            <person name="Seifert K.A."/>
            <person name="Soal N."/>
            <person name="Steenkamp E.T."/>
            <person name="Tatham C.T."/>
            <person name="van der Nest M.A."/>
            <person name="Wingfield M.J."/>
        </authorList>
    </citation>
    <scope>NUCLEOTIDE SEQUENCE [LARGE SCALE GENOMIC DNA]</scope>
    <source>
        <strain evidence="3">CMW44962</strain>
    </source>
</reference>
<protein>
    <submittedName>
        <fullName evidence="3">Uncharacterized protein</fullName>
    </submittedName>
</protein>
<evidence type="ECO:0000256" key="2">
    <source>
        <dbReference type="SAM" id="MobiDB-lite"/>
    </source>
</evidence>
<evidence type="ECO:0000256" key="1">
    <source>
        <dbReference type="SAM" id="Coils"/>
    </source>
</evidence>
<organism evidence="3 4">
    <name type="scientific">Teratosphaeria destructans</name>
    <dbReference type="NCBI Taxonomy" id="418781"/>
    <lineage>
        <taxon>Eukaryota</taxon>
        <taxon>Fungi</taxon>
        <taxon>Dikarya</taxon>
        <taxon>Ascomycota</taxon>
        <taxon>Pezizomycotina</taxon>
        <taxon>Dothideomycetes</taxon>
        <taxon>Dothideomycetidae</taxon>
        <taxon>Mycosphaerellales</taxon>
        <taxon>Teratosphaeriaceae</taxon>
        <taxon>Teratosphaeria</taxon>
    </lineage>
</organism>
<feature type="region of interest" description="Disordered" evidence="2">
    <location>
        <begin position="277"/>
        <end position="374"/>
    </location>
</feature>
<dbReference type="SUPFAM" id="SSF48452">
    <property type="entry name" value="TPR-like"/>
    <property type="match status" value="1"/>
</dbReference>
<feature type="compositionally biased region" description="Low complexity" evidence="2">
    <location>
        <begin position="210"/>
        <end position="219"/>
    </location>
</feature>
<feature type="compositionally biased region" description="Basic and acidic residues" evidence="2">
    <location>
        <begin position="242"/>
        <end position="256"/>
    </location>
</feature>
<comment type="caution">
    <text evidence="3">The sequence shown here is derived from an EMBL/GenBank/DDBJ whole genome shotgun (WGS) entry which is preliminary data.</text>
</comment>
<dbReference type="AlphaFoldDB" id="A0A9W7SUQ1"/>
<evidence type="ECO:0000313" key="3">
    <source>
        <dbReference type="EMBL" id="KAH9831904.1"/>
    </source>
</evidence>
<feature type="region of interest" description="Disordered" evidence="2">
    <location>
        <begin position="114"/>
        <end position="171"/>
    </location>
</feature>
<feature type="compositionally biased region" description="Low complexity" evidence="2">
    <location>
        <begin position="147"/>
        <end position="158"/>
    </location>
</feature>
<dbReference type="Gene3D" id="1.25.40.10">
    <property type="entry name" value="Tetratricopeptide repeat domain"/>
    <property type="match status" value="1"/>
</dbReference>
<proteinExistence type="predicted"/>
<feature type="compositionally biased region" description="Polar residues" evidence="2">
    <location>
        <begin position="222"/>
        <end position="231"/>
    </location>
</feature>
<feature type="compositionally biased region" description="Basic and acidic residues" evidence="2">
    <location>
        <begin position="159"/>
        <end position="171"/>
    </location>
</feature>
<keyword evidence="1" id="KW-0175">Coiled coil</keyword>
<keyword evidence="4" id="KW-1185">Reference proteome</keyword>
<dbReference type="EMBL" id="RIBY02001158">
    <property type="protein sequence ID" value="KAH9831904.1"/>
    <property type="molecule type" value="Genomic_DNA"/>
</dbReference>
<accession>A0A9W7SUQ1</accession>
<reference evidence="3 4" key="2">
    <citation type="journal article" date="2021" name="Curr. Genet.">
        <title>Genetic response to nitrogen starvation in the aggressive Eucalyptus foliar pathogen Teratosphaeria destructans.</title>
        <authorList>
            <person name="Havenga M."/>
            <person name="Wingfield B.D."/>
            <person name="Wingfield M.J."/>
            <person name="Dreyer L.L."/>
            <person name="Roets F."/>
            <person name="Aylward J."/>
        </authorList>
    </citation>
    <scope>NUCLEOTIDE SEQUENCE [LARGE SCALE GENOMIC DNA]</scope>
    <source>
        <strain evidence="3">CMW44962</strain>
    </source>
</reference>
<feature type="region of interest" description="Disordered" evidence="2">
    <location>
        <begin position="210"/>
        <end position="258"/>
    </location>
</feature>
<evidence type="ECO:0000313" key="4">
    <source>
        <dbReference type="Proteomes" id="UP001138500"/>
    </source>
</evidence>
<feature type="coiled-coil region" evidence="1">
    <location>
        <begin position="16"/>
        <end position="50"/>
    </location>
</feature>
<dbReference type="OrthoDB" id="3915462at2759"/>
<dbReference type="Proteomes" id="UP001138500">
    <property type="component" value="Unassembled WGS sequence"/>
</dbReference>
<sequence length="861" mass="95390">MDLQSVRCLAHGLYCQAQKQSNYKALARSIKKLRNELEDADEALSGTTFRPEDIRVLEAASESKNILTNLDVVLHQDEGAYMSDTDELDAIVADFIADLAVVTHKLTETIKDLEQAQGKPGLSSTATTRGRRRHLSKSTASPDEVSRQTSFRSSTTSRTSHDPTKPSPERSKMAAIVESDALLPASPSDLEMQTWSLGRGSLQILHQAPAPDSASAPLPTISRANTGNSSILDLYQTPPKSESARAPRSDYDRHTDLSAGTSTADLIDTRKYARQVEFPTALQPKDLHRKGRTFADGHAPLLNPHPPASYQSQQQTQHHAEGALPAKPHHHIKKVDANVPPPPRVSDDRVSSINRRAQLVTPRAPYSLMSSQSSIRQLHPNLGLEDDQAAGPSRKSQSSEALPTALLLASKLVAQEALPARSARLHEDDIRRALDSFNNKDWPTAELCLIGLLNQASGSQSYNMVRRIHHLLGVTASVQGRWQQALTQFLMVVRTPILGDSNLDEGDCSAAYWLGDTYCLLNRRAEALISYMIAEHSTLFRDTRRRQRILDEQKGCFPGPGTTSKEDWWRKWDIEAKKTDRSSRDSILNPRVLGFAAESLFLERAQVRAEAKKASKQQPMDQSHSRVMAFRVLGADAGSYELDYRLRVGSCAFDISRPWPLMFDPYFAVANVLRGRMLTKECDLLLVIRFDYSANVPKATRGLKTNFVAHDLRWLIVNIRECLASCNMTVSEVATTTSGPCFVARYAAVEKHIATMHFLTVSIFRQSFKSGFGVDIASDGLFSARIIRADWLYDKGVPCKETERIKAMILHHLETAAKCTGPAVITGDTDMQVTTRGRRKRVLLPSSRSSLSTGRPSVSSQ</sequence>
<dbReference type="InterPro" id="IPR011990">
    <property type="entry name" value="TPR-like_helical_dom_sf"/>
</dbReference>
<name>A0A9W7SUQ1_9PEZI</name>